<evidence type="ECO:0000256" key="6">
    <source>
        <dbReference type="SAM" id="MobiDB-lite"/>
    </source>
</evidence>
<dbReference type="GO" id="GO:0005576">
    <property type="term" value="C:extracellular region"/>
    <property type="evidence" value="ECO:0007669"/>
    <property type="project" value="InterPro"/>
</dbReference>
<dbReference type="SUPFAM" id="SSF57625">
    <property type="entry name" value="Invertebrate chitin-binding proteins"/>
    <property type="match status" value="4"/>
</dbReference>
<accession>A0AAG5DRE6</accession>
<feature type="domain" description="Chitin-binding type-2" evidence="8">
    <location>
        <begin position="202"/>
        <end position="261"/>
    </location>
</feature>
<evidence type="ECO:0000259" key="8">
    <source>
        <dbReference type="PROSITE" id="PS50940"/>
    </source>
</evidence>
<dbReference type="AlphaFoldDB" id="A0AAG5DRE6"/>
<dbReference type="PANTHER" id="PTHR23301">
    <property type="entry name" value="CHITIN BINDING PERITROPHIN-A"/>
    <property type="match status" value="1"/>
</dbReference>
<organism evidence="9 10">
    <name type="scientific">Anopheles atroparvus</name>
    <name type="common">European mosquito</name>
    <dbReference type="NCBI Taxonomy" id="41427"/>
    <lineage>
        <taxon>Eukaryota</taxon>
        <taxon>Metazoa</taxon>
        <taxon>Ecdysozoa</taxon>
        <taxon>Arthropoda</taxon>
        <taxon>Hexapoda</taxon>
        <taxon>Insecta</taxon>
        <taxon>Pterygota</taxon>
        <taxon>Neoptera</taxon>
        <taxon>Endopterygota</taxon>
        <taxon>Diptera</taxon>
        <taxon>Nematocera</taxon>
        <taxon>Culicoidea</taxon>
        <taxon>Culicidae</taxon>
        <taxon>Anophelinae</taxon>
        <taxon>Anopheles</taxon>
    </lineage>
</organism>
<dbReference type="InterPro" id="IPR036508">
    <property type="entry name" value="Chitin-bd_dom_sf"/>
</dbReference>
<evidence type="ECO:0000256" key="1">
    <source>
        <dbReference type="ARBA" id="ARBA00022669"/>
    </source>
</evidence>
<keyword evidence="3" id="KW-0677">Repeat</keyword>
<dbReference type="GO" id="GO:0008061">
    <property type="term" value="F:chitin binding"/>
    <property type="evidence" value="ECO:0007669"/>
    <property type="project" value="UniProtKB-KW"/>
</dbReference>
<sequence>MFRRLLIAVVVTLAARGTVANPCEGRPDGLFVNDFTACDAFFSCFRGEAIPGVCPVGFVFNEDAQLCDFPWNVKCLLCPADSADSPTPTLEPIQGECSFYTLCFQGVGALRECADGLLFDATAGICDLAENVDCDLGICPSNLNPNIPTFLPNPADCSRYFICIGGMAEEAQCAPTLLFNPDTRRCDLEENVECIEGSIPAPTTCPPTGLHYLGNPVDCVSYFVCLNGVQSDASIECAAGLIFDVTISACAIPNDASRCADGSDPSLVPAPEPTNPPVPEPTIPPVPEPTIPPVPEPTIPPVPEPTIPPVPEPTIPPVPEPTIPPMPEPTIPPVPEPTIPPVPEPTIPPVPEATIPPVPETPIED</sequence>
<keyword evidence="2 7" id="KW-0732">Signal</keyword>
<reference evidence="9" key="1">
    <citation type="submission" date="2024-04" db="UniProtKB">
        <authorList>
            <consortium name="EnsemblMetazoa"/>
        </authorList>
    </citation>
    <scope>IDENTIFICATION</scope>
    <source>
        <strain evidence="9">EBRO</strain>
    </source>
</reference>
<keyword evidence="4" id="KW-1015">Disulfide bond</keyword>
<keyword evidence="5" id="KW-0325">Glycoprotein</keyword>
<keyword evidence="10" id="KW-1185">Reference proteome</keyword>
<dbReference type="PRINTS" id="PR01217">
    <property type="entry name" value="PRICHEXTENSN"/>
</dbReference>
<proteinExistence type="predicted"/>
<dbReference type="PANTHER" id="PTHR23301:SF0">
    <property type="entry name" value="CHITIN-BINDING TYPE-2 DOMAIN-CONTAINING PROTEIN-RELATED"/>
    <property type="match status" value="1"/>
</dbReference>
<feature type="region of interest" description="Disordered" evidence="6">
    <location>
        <begin position="260"/>
        <end position="365"/>
    </location>
</feature>
<evidence type="ECO:0000256" key="2">
    <source>
        <dbReference type="ARBA" id="ARBA00022729"/>
    </source>
</evidence>
<feature type="domain" description="Chitin-binding type-2" evidence="8">
    <location>
        <begin position="80"/>
        <end position="134"/>
    </location>
</feature>
<dbReference type="Pfam" id="PF02389">
    <property type="entry name" value="Cornifin"/>
    <property type="match status" value="1"/>
</dbReference>
<feature type="domain" description="Chitin-binding type-2" evidence="8">
    <location>
        <begin position="20"/>
        <end position="77"/>
    </location>
</feature>
<dbReference type="Gene3D" id="2.170.140.10">
    <property type="entry name" value="Chitin binding domain"/>
    <property type="match status" value="4"/>
</dbReference>
<dbReference type="SMART" id="SM00494">
    <property type="entry name" value="ChtBD2"/>
    <property type="match status" value="4"/>
</dbReference>
<dbReference type="InterPro" id="IPR002557">
    <property type="entry name" value="Chitin-bd_dom"/>
</dbReference>
<dbReference type="EnsemblMetazoa" id="ENSAATROPT015609">
    <property type="protein sequence ID" value="ENSAATROPP013872"/>
    <property type="gene ID" value="ENSAATROPG012739"/>
</dbReference>
<evidence type="ECO:0000256" key="3">
    <source>
        <dbReference type="ARBA" id="ARBA00022737"/>
    </source>
</evidence>
<evidence type="ECO:0000256" key="7">
    <source>
        <dbReference type="SAM" id="SignalP"/>
    </source>
</evidence>
<evidence type="ECO:0000256" key="5">
    <source>
        <dbReference type="ARBA" id="ARBA00023180"/>
    </source>
</evidence>
<feature type="signal peptide" evidence="7">
    <location>
        <begin position="1"/>
        <end position="20"/>
    </location>
</feature>
<feature type="chain" id="PRO_5042604120" description="Chitin-binding type-2 domain-containing protein" evidence="7">
    <location>
        <begin position="21"/>
        <end position="365"/>
    </location>
</feature>
<dbReference type="PROSITE" id="PS50940">
    <property type="entry name" value="CHIT_BIND_II"/>
    <property type="match status" value="4"/>
</dbReference>
<feature type="compositionally biased region" description="Pro residues" evidence="6">
    <location>
        <begin position="268"/>
        <end position="365"/>
    </location>
</feature>
<feature type="domain" description="Chitin-binding type-2" evidence="8">
    <location>
        <begin position="136"/>
        <end position="196"/>
    </location>
</feature>
<dbReference type="InterPro" id="IPR051940">
    <property type="entry name" value="Chitin_bind-dev_reg"/>
</dbReference>
<dbReference type="Pfam" id="PF01607">
    <property type="entry name" value="CBM_14"/>
    <property type="match status" value="4"/>
</dbReference>
<evidence type="ECO:0000313" key="10">
    <source>
        <dbReference type="Proteomes" id="UP000075880"/>
    </source>
</evidence>
<protein>
    <recommendedName>
        <fullName evidence="8">Chitin-binding type-2 domain-containing protein</fullName>
    </recommendedName>
</protein>
<dbReference type="Proteomes" id="UP000075880">
    <property type="component" value="Unassembled WGS sequence"/>
</dbReference>
<name>A0AAG5DRE6_ANOAO</name>
<keyword evidence="1" id="KW-0147">Chitin-binding</keyword>
<evidence type="ECO:0000256" key="4">
    <source>
        <dbReference type="ARBA" id="ARBA00023157"/>
    </source>
</evidence>
<evidence type="ECO:0000313" key="9">
    <source>
        <dbReference type="EnsemblMetazoa" id="ENSAATROPP013872"/>
    </source>
</evidence>